<protein>
    <submittedName>
        <fullName evidence="1">Uncharacterized protein</fullName>
    </submittedName>
</protein>
<evidence type="ECO:0000313" key="1">
    <source>
        <dbReference type="EMBL" id="GAH82869.1"/>
    </source>
</evidence>
<feature type="non-terminal residue" evidence="1">
    <location>
        <position position="1"/>
    </location>
</feature>
<name>X1JX72_9ZZZZ</name>
<sequence length="47" mass="5148">AAKRDADKVGREKTLREIATMPEDKLTAAAVNALMYSNIGEARRAIM</sequence>
<dbReference type="AlphaFoldDB" id="X1JX72"/>
<gene>
    <name evidence="1" type="ORF">S03H2_66699</name>
</gene>
<comment type="caution">
    <text evidence="1">The sequence shown here is derived from an EMBL/GenBank/DDBJ whole genome shotgun (WGS) entry which is preliminary data.</text>
</comment>
<dbReference type="EMBL" id="BARU01043580">
    <property type="protein sequence ID" value="GAH82869.1"/>
    <property type="molecule type" value="Genomic_DNA"/>
</dbReference>
<reference evidence="1" key="1">
    <citation type="journal article" date="2014" name="Front. Microbiol.">
        <title>High frequency of phylogenetically diverse reductive dehalogenase-homologous genes in deep subseafloor sedimentary metagenomes.</title>
        <authorList>
            <person name="Kawai M."/>
            <person name="Futagami T."/>
            <person name="Toyoda A."/>
            <person name="Takaki Y."/>
            <person name="Nishi S."/>
            <person name="Hori S."/>
            <person name="Arai W."/>
            <person name="Tsubouchi T."/>
            <person name="Morono Y."/>
            <person name="Uchiyama I."/>
            <person name="Ito T."/>
            <person name="Fujiyama A."/>
            <person name="Inagaki F."/>
            <person name="Takami H."/>
        </authorList>
    </citation>
    <scope>NUCLEOTIDE SEQUENCE</scope>
    <source>
        <strain evidence="1">Expedition CK06-06</strain>
    </source>
</reference>
<proteinExistence type="predicted"/>
<accession>X1JX72</accession>
<organism evidence="1">
    <name type="scientific">marine sediment metagenome</name>
    <dbReference type="NCBI Taxonomy" id="412755"/>
    <lineage>
        <taxon>unclassified sequences</taxon>
        <taxon>metagenomes</taxon>
        <taxon>ecological metagenomes</taxon>
    </lineage>
</organism>